<dbReference type="EMBL" id="CAJOAZ010007438">
    <property type="protein sequence ID" value="CAF4162667.1"/>
    <property type="molecule type" value="Genomic_DNA"/>
</dbReference>
<feature type="region of interest" description="Disordered" evidence="1">
    <location>
        <begin position="238"/>
        <end position="286"/>
    </location>
</feature>
<reference evidence="2" key="1">
    <citation type="submission" date="2021-02" db="EMBL/GenBank/DDBJ databases">
        <authorList>
            <person name="Nowell W R."/>
        </authorList>
    </citation>
    <scope>NUCLEOTIDE SEQUENCE</scope>
</reference>
<protein>
    <submittedName>
        <fullName evidence="2">Uncharacterized protein</fullName>
    </submittedName>
</protein>
<feature type="compositionally biased region" description="Polar residues" evidence="1">
    <location>
        <begin position="238"/>
        <end position="254"/>
    </location>
</feature>
<comment type="caution">
    <text evidence="2">The sequence shown here is derived from an EMBL/GenBank/DDBJ whole genome shotgun (WGS) entry which is preliminary data.</text>
</comment>
<proteinExistence type="predicted"/>
<evidence type="ECO:0000313" key="3">
    <source>
        <dbReference type="Proteomes" id="UP000663844"/>
    </source>
</evidence>
<organism evidence="2 3">
    <name type="scientific">Adineta steineri</name>
    <dbReference type="NCBI Taxonomy" id="433720"/>
    <lineage>
        <taxon>Eukaryota</taxon>
        <taxon>Metazoa</taxon>
        <taxon>Spiralia</taxon>
        <taxon>Gnathifera</taxon>
        <taxon>Rotifera</taxon>
        <taxon>Eurotatoria</taxon>
        <taxon>Bdelloidea</taxon>
        <taxon>Adinetida</taxon>
        <taxon>Adinetidae</taxon>
        <taxon>Adineta</taxon>
    </lineage>
</organism>
<feature type="compositionally biased region" description="Low complexity" evidence="1">
    <location>
        <begin position="263"/>
        <end position="275"/>
    </location>
</feature>
<evidence type="ECO:0000313" key="2">
    <source>
        <dbReference type="EMBL" id="CAF4162667.1"/>
    </source>
</evidence>
<gene>
    <name evidence="2" type="ORF">OXD698_LOCUS38699</name>
</gene>
<accession>A0A819Z3H2</accession>
<dbReference type="Proteomes" id="UP000663844">
    <property type="component" value="Unassembled WGS sequence"/>
</dbReference>
<name>A0A819Z3H2_9BILA</name>
<evidence type="ECO:0000256" key="1">
    <source>
        <dbReference type="SAM" id="MobiDB-lite"/>
    </source>
</evidence>
<sequence>MVAQPMYRSAEYRFTLTNILEEDINDATLALLQQNDLIQIFSRVKDRVKFVDQRAKLILHHNDQQANRDAATLDVFDSALSLVQVYDGLENNDMLNSVDANENIEINNRASATDPGSSSNLSLNDDADVAHVSPEQSDPDRYTSSQLNITTSRNIDDENISEVDEDAFNQPSATVEDRFYQSSSTTRRLSVFLTISSIMIQNKSAEVSHVQGSSLNLNSKELDEIHASRTSLLAQQCENEIDSSENPPKSSATVTRKRRMKTPRSSSSISTPKSSARLEAKRARLQ</sequence>
<feature type="compositionally biased region" description="Basic and acidic residues" evidence="1">
    <location>
        <begin position="276"/>
        <end position="286"/>
    </location>
</feature>
<dbReference type="AlphaFoldDB" id="A0A819Z3H2"/>